<dbReference type="GO" id="GO:0009279">
    <property type="term" value="C:cell outer membrane"/>
    <property type="evidence" value="ECO:0007669"/>
    <property type="project" value="UniProtKB-SubCell"/>
</dbReference>
<keyword evidence="17" id="KW-1185">Reference proteome</keyword>
<evidence type="ECO:0000256" key="10">
    <source>
        <dbReference type="PROSITE-ProRule" id="PRU01360"/>
    </source>
</evidence>
<evidence type="ECO:0000256" key="13">
    <source>
        <dbReference type="SAM" id="SignalP"/>
    </source>
</evidence>
<dbReference type="PANTHER" id="PTHR30069">
    <property type="entry name" value="TONB-DEPENDENT OUTER MEMBRANE RECEPTOR"/>
    <property type="match status" value="1"/>
</dbReference>
<evidence type="ECO:0000256" key="6">
    <source>
        <dbReference type="ARBA" id="ARBA00022729"/>
    </source>
</evidence>
<evidence type="ECO:0000256" key="9">
    <source>
        <dbReference type="ARBA" id="ARBA00023237"/>
    </source>
</evidence>
<evidence type="ECO:0000259" key="15">
    <source>
        <dbReference type="Pfam" id="PF07715"/>
    </source>
</evidence>
<evidence type="ECO:0000256" key="12">
    <source>
        <dbReference type="RuleBase" id="RU003357"/>
    </source>
</evidence>
<protein>
    <submittedName>
        <fullName evidence="16">TonB-dependent siderophore receptor</fullName>
    </submittedName>
</protein>
<name>A0A1V3I9M6_9PAST</name>
<dbReference type="InterPro" id="IPR012910">
    <property type="entry name" value="Plug_dom"/>
</dbReference>
<dbReference type="InterPro" id="IPR000531">
    <property type="entry name" value="Beta-barrel_TonB"/>
</dbReference>
<reference evidence="16 17" key="1">
    <citation type="submission" date="2016-10" db="EMBL/GenBank/DDBJ databases">
        <title>Rodentibacter gen. nov. and new species.</title>
        <authorList>
            <person name="Christensen H."/>
        </authorList>
    </citation>
    <scope>NUCLEOTIDE SEQUENCE [LARGE SCALE GENOMIC DNA]</scope>
    <source>
        <strain evidence="16 17">Ac69</strain>
    </source>
</reference>
<keyword evidence="5 10" id="KW-0812">Transmembrane</keyword>
<evidence type="ECO:0000256" key="7">
    <source>
        <dbReference type="ARBA" id="ARBA00023077"/>
    </source>
</evidence>
<evidence type="ECO:0000256" key="8">
    <source>
        <dbReference type="ARBA" id="ARBA00023136"/>
    </source>
</evidence>
<dbReference type="InterPro" id="IPR037066">
    <property type="entry name" value="Plug_dom_sf"/>
</dbReference>
<dbReference type="GO" id="GO:0044718">
    <property type="term" value="P:siderophore transmembrane transport"/>
    <property type="evidence" value="ECO:0007669"/>
    <property type="project" value="TreeGrafter"/>
</dbReference>
<keyword evidence="7 12" id="KW-0798">TonB box</keyword>
<evidence type="ECO:0000256" key="1">
    <source>
        <dbReference type="ARBA" id="ARBA00004571"/>
    </source>
</evidence>
<feature type="short sequence motif" description="TonB C-terminal box" evidence="11">
    <location>
        <begin position="673"/>
        <end position="690"/>
    </location>
</feature>
<dbReference type="OrthoDB" id="6046653at2"/>
<feature type="chain" id="PRO_5013319359" evidence="13">
    <location>
        <begin position="25"/>
        <end position="690"/>
    </location>
</feature>
<evidence type="ECO:0000256" key="5">
    <source>
        <dbReference type="ARBA" id="ARBA00022692"/>
    </source>
</evidence>
<organism evidence="16 17">
    <name type="scientific">Rodentibacter heidelbergensis</name>
    <dbReference type="NCBI Taxonomy" id="1908258"/>
    <lineage>
        <taxon>Bacteria</taxon>
        <taxon>Pseudomonadati</taxon>
        <taxon>Pseudomonadota</taxon>
        <taxon>Gammaproteobacteria</taxon>
        <taxon>Pasteurellales</taxon>
        <taxon>Pasteurellaceae</taxon>
        <taxon>Rodentibacter</taxon>
    </lineage>
</organism>
<proteinExistence type="inferred from homology"/>
<dbReference type="SUPFAM" id="SSF56935">
    <property type="entry name" value="Porins"/>
    <property type="match status" value="1"/>
</dbReference>
<evidence type="ECO:0000313" key="16">
    <source>
        <dbReference type="EMBL" id="OOF36660.1"/>
    </source>
</evidence>
<sequence>MKNIKLLPITTAIMGALYVGNASAEKSDMATLDTVVVTSNQGLKVQSHVVTTKLKDESTETDLRGLFKYEPSISLGAGNGTSQYLYIRGMGQNSIDVKIDNAYSDSQIHYHQGRHMLDPALVKIVSVQKGAGSASAGIGQTNGAIIAKTLDALDLLKDSNKNIGAKIGGGVSSNHAHNYNATVFGKGEIFDALISANRVKESDYKGGKGYYDELNKTDRVLNSGLDKISYLAKLGVTLGDHRFVLSHLKEQHEGIRLVREEFGMFGDRQAPARRKMSVTNTNLEWTGKNLGFAQEASANVYRLVHGRWSADDKGNGYAGGNKNTGSTKTKVVTHGANINFDSSLHKNILLKYGINYRHQEVKPHTKFSPQIVNQEKTDTGLYLEAITTPIDSVILTTGLRYDHFNFKAMDGKKRNDGAFNPSVGIIYEPIEHLSLSASHNYATRSPRMYDAIMSHGARSIVTIANNTKAEQARNTEIGFNYNDGMFSFDGSYFWQDIKDALGTTNGRDNHGNEAQEIVNAGKIKNRGYELNAGYHNNGFTARIGVAHSKPRFYSQTRWGKNRQGKIQEISLLSGNPEYASAIGRTWTASLSYRFEQPNLEIGVHHRIVEKVKASDNYFITGGTLKTGSEKGKDGYNITDITLNWKPFNNDQMNVNFAIDNVANKYYKPHGQRSDLPGRGREYRLGVNYAF</sequence>
<dbReference type="PROSITE" id="PS01156">
    <property type="entry name" value="TONB_DEPENDENT_REC_2"/>
    <property type="match status" value="1"/>
</dbReference>
<dbReference type="PANTHER" id="PTHR30069:SF41">
    <property type="entry name" value="HEME_HEMOPEXIN UTILIZATION PROTEIN C"/>
    <property type="match status" value="1"/>
</dbReference>
<evidence type="ECO:0000256" key="3">
    <source>
        <dbReference type="ARBA" id="ARBA00022448"/>
    </source>
</evidence>
<dbReference type="GO" id="GO:0015344">
    <property type="term" value="F:siderophore uptake transmembrane transporter activity"/>
    <property type="evidence" value="ECO:0007669"/>
    <property type="project" value="TreeGrafter"/>
</dbReference>
<dbReference type="InterPro" id="IPR010917">
    <property type="entry name" value="TonB_rcpt_CS"/>
</dbReference>
<comment type="subcellular location">
    <subcellularLocation>
        <location evidence="1 10">Cell outer membrane</location>
        <topology evidence="1 10">Multi-pass membrane protein</topology>
    </subcellularLocation>
</comment>
<feature type="domain" description="TonB-dependent receptor plug" evidence="15">
    <location>
        <begin position="47"/>
        <end position="144"/>
    </location>
</feature>
<keyword evidence="8 10" id="KW-0472">Membrane</keyword>
<keyword evidence="4 10" id="KW-1134">Transmembrane beta strand</keyword>
<dbReference type="Gene3D" id="2.170.130.10">
    <property type="entry name" value="TonB-dependent receptor, plug domain"/>
    <property type="match status" value="1"/>
</dbReference>
<comment type="caution">
    <text evidence="16">The sequence shown here is derived from an EMBL/GenBank/DDBJ whole genome shotgun (WGS) entry which is preliminary data.</text>
</comment>
<keyword evidence="6 13" id="KW-0732">Signal</keyword>
<dbReference type="Gene3D" id="2.40.170.20">
    <property type="entry name" value="TonB-dependent receptor, beta-barrel domain"/>
    <property type="match status" value="1"/>
</dbReference>
<dbReference type="PROSITE" id="PS52016">
    <property type="entry name" value="TONB_DEPENDENT_REC_3"/>
    <property type="match status" value="1"/>
</dbReference>
<feature type="signal peptide" evidence="13">
    <location>
        <begin position="1"/>
        <end position="24"/>
    </location>
</feature>
<evidence type="ECO:0000313" key="17">
    <source>
        <dbReference type="Proteomes" id="UP000189437"/>
    </source>
</evidence>
<dbReference type="InterPro" id="IPR036942">
    <property type="entry name" value="Beta-barrel_TonB_sf"/>
</dbReference>
<gene>
    <name evidence="16" type="ORF">BKK48_05245</name>
</gene>
<dbReference type="Pfam" id="PF07715">
    <property type="entry name" value="Plug"/>
    <property type="match status" value="1"/>
</dbReference>
<keyword evidence="9 10" id="KW-0998">Cell outer membrane</keyword>
<dbReference type="Proteomes" id="UP000189437">
    <property type="component" value="Unassembled WGS sequence"/>
</dbReference>
<accession>A0A1V3I9M6</accession>
<dbReference type="AlphaFoldDB" id="A0A1V3I9M6"/>
<dbReference type="InterPro" id="IPR039426">
    <property type="entry name" value="TonB-dep_rcpt-like"/>
</dbReference>
<comment type="similarity">
    <text evidence="2 10 12">Belongs to the TonB-dependent receptor family.</text>
</comment>
<evidence type="ECO:0000256" key="2">
    <source>
        <dbReference type="ARBA" id="ARBA00009810"/>
    </source>
</evidence>
<evidence type="ECO:0000256" key="11">
    <source>
        <dbReference type="PROSITE-ProRule" id="PRU10144"/>
    </source>
</evidence>
<evidence type="ECO:0000256" key="4">
    <source>
        <dbReference type="ARBA" id="ARBA00022452"/>
    </source>
</evidence>
<dbReference type="STRING" id="1908258.BKK48_05245"/>
<dbReference type="RefSeq" id="WP_077427106.1">
    <property type="nucleotide sequence ID" value="NZ_MLHH01000010.1"/>
</dbReference>
<keyword evidence="3 10" id="KW-0813">Transport</keyword>
<keyword evidence="16" id="KW-0675">Receptor</keyword>
<feature type="domain" description="TonB-dependent receptor-like beta-barrel" evidence="14">
    <location>
        <begin position="276"/>
        <end position="661"/>
    </location>
</feature>
<dbReference type="EMBL" id="MLHH01000010">
    <property type="protein sequence ID" value="OOF36660.1"/>
    <property type="molecule type" value="Genomic_DNA"/>
</dbReference>
<dbReference type="Pfam" id="PF00593">
    <property type="entry name" value="TonB_dep_Rec_b-barrel"/>
    <property type="match status" value="1"/>
</dbReference>
<evidence type="ECO:0000259" key="14">
    <source>
        <dbReference type="Pfam" id="PF00593"/>
    </source>
</evidence>